<comment type="caution">
    <text evidence="1">The sequence shown here is derived from an EMBL/GenBank/DDBJ whole genome shotgun (WGS) entry which is preliminary data.</text>
</comment>
<proteinExistence type="predicted"/>
<organism evidence="1 2">
    <name type="scientific">Xanthocytophaga flava</name>
    <dbReference type="NCBI Taxonomy" id="3048013"/>
    <lineage>
        <taxon>Bacteria</taxon>
        <taxon>Pseudomonadati</taxon>
        <taxon>Bacteroidota</taxon>
        <taxon>Cytophagia</taxon>
        <taxon>Cytophagales</taxon>
        <taxon>Rhodocytophagaceae</taxon>
        <taxon>Xanthocytophaga</taxon>
    </lineage>
</organism>
<dbReference type="InterPro" id="IPR041197">
    <property type="entry name" value="LD_cluster3"/>
</dbReference>
<dbReference type="Pfam" id="PF18180">
    <property type="entry name" value="LD_cluster3"/>
    <property type="match status" value="1"/>
</dbReference>
<evidence type="ECO:0000313" key="2">
    <source>
        <dbReference type="Proteomes" id="UP001228581"/>
    </source>
</evidence>
<keyword evidence="2" id="KW-1185">Reference proteome</keyword>
<dbReference type="Proteomes" id="UP001228581">
    <property type="component" value="Unassembled WGS sequence"/>
</dbReference>
<accession>A0ABT7CXB1</accession>
<evidence type="ECO:0000313" key="1">
    <source>
        <dbReference type="EMBL" id="MDJ1498408.1"/>
    </source>
</evidence>
<dbReference type="EMBL" id="JASJOT010000046">
    <property type="protein sequence ID" value="MDJ1498408.1"/>
    <property type="molecule type" value="Genomic_DNA"/>
</dbReference>
<dbReference type="RefSeq" id="WP_314004809.1">
    <property type="nucleotide sequence ID" value="NZ_JASJOT010000046.1"/>
</dbReference>
<gene>
    <name evidence="1" type="ORF">QNI19_36070</name>
</gene>
<name>A0ABT7CXB1_9BACT</name>
<sequence>MATKSLKNIFLSASIPFKDKERHEKYFDTADTIAIRDSVIALASVVLPTHKLIWGGHPSITPIIYYVIERLKLEIKDHVLLYQSRFFEHTFPVDNNKFDNVVLTDNLGKKEESIHLMREQMFKDNEFAAAVFIGGMEGIEEEFEMFKQFHPKAILLPIASTGAAAKIVYEEMLTEEFKNERLEKDYGYMSLFQNLLVEKL</sequence>
<reference evidence="1 2" key="1">
    <citation type="submission" date="2023-05" db="EMBL/GenBank/DDBJ databases">
        <authorList>
            <person name="Zhang X."/>
        </authorList>
    </citation>
    <scope>NUCLEOTIDE SEQUENCE [LARGE SCALE GENOMIC DNA]</scope>
    <source>
        <strain evidence="1 2">DM2B3-1</strain>
    </source>
</reference>
<protein>
    <submittedName>
        <fullName evidence="1">Uncharacterized protein</fullName>
    </submittedName>
</protein>